<keyword evidence="11" id="KW-1185">Reference proteome</keyword>
<dbReference type="InterPro" id="IPR008271">
    <property type="entry name" value="Ser/Thr_kinase_AS"/>
</dbReference>
<accession>A0A9K3K9P2</accession>
<keyword evidence="2" id="KW-0808">Transferase</keyword>
<dbReference type="InterPro" id="IPR017441">
    <property type="entry name" value="Protein_kinase_ATP_BS"/>
</dbReference>
<dbReference type="SMART" id="SM00220">
    <property type="entry name" value="S_TKc"/>
    <property type="match status" value="1"/>
</dbReference>
<feature type="compositionally biased region" description="Basic and acidic residues" evidence="7">
    <location>
        <begin position="1"/>
        <end position="10"/>
    </location>
</feature>
<dbReference type="PROSITE" id="PS00108">
    <property type="entry name" value="PROTEIN_KINASE_ST"/>
    <property type="match status" value="1"/>
</dbReference>
<dbReference type="AlphaFoldDB" id="A0A9K3K9P2"/>
<dbReference type="GO" id="GO:0005524">
    <property type="term" value="F:ATP binding"/>
    <property type="evidence" value="ECO:0007669"/>
    <property type="project" value="UniProtKB-UniRule"/>
</dbReference>
<feature type="region of interest" description="Disordered" evidence="7">
    <location>
        <begin position="313"/>
        <end position="346"/>
    </location>
</feature>
<evidence type="ECO:0000256" key="5">
    <source>
        <dbReference type="ARBA" id="ARBA00022840"/>
    </source>
</evidence>
<sequence>MEHSDEHSNQEGRSQQQQQQQQQRLSRQYPHQAQPQQHSSVVSASTGASLSWTVQQQQQFQQQQELYLRQQQQQQQQSAVAYAPPVGSVPNSHHHHPSDRIMAAAPSIHQQHQQHHQQQPLQQYPNDYLIAQQQQRYLQQQQQQQQQQYNTTSGLGPGYPSATQHQLQYAQQLSFQQQIAMQMAAAQQNPQLAAAMDPNLLAAAAAAGGLPPPPQQQQQPHIHPSHHLSIHHHHHPTIPPSMAPVPLQPTVQPRVGRLPADRPIIKLSLSLIDTYKHINDVYYQEREARKAAKLLQEKNAAATLAAAAATTTAKKQGGTTTTDKPSPKQQQQQQPGTGTNNNGWDDDNYDYIIHPGELFYDGRYRIKERIGKGSFGQVVRADDLLENVEVAIKIIKSKKPFLMQAKTEIELLTHLTEIDTHDQHNVVRLLRHFMYRNHQCLVFEMLSLNLYELLKNTQFGGVSLNLIRKFAKQVLKALAFLARKDVDIIHCDLKPENILLRHPKKSGVKVIDFGSSCRSNKRMYSYIQSRFYRSPEVMLGLPYSVAIDMWSLGCILAEMHTGEPLFSGSDQFDQMQKIVKLLGMLPDEMIEQANEQHRMQFFERAMLSSTGRVGWTIKQINTTGATSRSGNTGGTQSQPSNTTAPKKPVIPSQDPISSLMEVIRAETNRKKKYPSSETGNSPQNYDLFVDLIHRMLAYDPRQRIKPQEALQHPFIMGSTSTTA</sequence>
<dbReference type="Proteomes" id="UP000693970">
    <property type="component" value="Unassembled WGS sequence"/>
</dbReference>
<reference evidence="9" key="2">
    <citation type="submission" date="2021-04" db="EMBL/GenBank/DDBJ databases">
        <authorList>
            <person name="Podell S."/>
        </authorList>
    </citation>
    <scope>NUCLEOTIDE SEQUENCE</scope>
    <source>
        <strain evidence="9">Hildebrandi</strain>
    </source>
</reference>
<dbReference type="PANTHER" id="PTHR24058">
    <property type="entry name" value="DUAL SPECIFICITY PROTEIN KINASE"/>
    <property type="match status" value="1"/>
</dbReference>
<evidence type="ECO:0000313" key="9">
    <source>
        <dbReference type="EMBL" id="KAG7339769.1"/>
    </source>
</evidence>
<keyword evidence="5 6" id="KW-0067">ATP-binding</keyword>
<feature type="binding site" evidence="6">
    <location>
        <position position="393"/>
    </location>
    <ligand>
        <name>ATP</name>
        <dbReference type="ChEBI" id="CHEBI:30616"/>
    </ligand>
</feature>
<feature type="region of interest" description="Disordered" evidence="7">
    <location>
        <begin position="205"/>
        <end position="255"/>
    </location>
</feature>
<evidence type="ECO:0000256" key="7">
    <source>
        <dbReference type="SAM" id="MobiDB-lite"/>
    </source>
</evidence>
<proteinExistence type="predicted"/>
<keyword evidence="4 9" id="KW-0418">Kinase</keyword>
<name>A0A9K3K9P2_9STRA</name>
<feature type="compositionally biased region" description="Low complexity" evidence="7">
    <location>
        <begin position="313"/>
        <end position="343"/>
    </location>
</feature>
<comment type="caution">
    <text evidence="9">The sequence shown here is derived from an EMBL/GenBank/DDBJ whole genome shotgun (WGS) entry which is preliminary data.</text>
</comment>
<keyword evidence="1" id="KW-0723">Serine/threonine-protein kinase</keyword>
<organism evidence="9 11">
    <name type="scientific">Nitzschia inconspicua</name>
    <dbReference type="NCBI Taxonomy" id="303405"/>
    <lineage>
        <taxon>Eukaryota</taxon>
        <taxon>Sar</taxon>
        <taxon>Stramenopiles</taxon>
        <taxon>Ochrophyta</taxon>
        <taxon>Bacillariophyta</taxon>
        <taxon>Bacillariophyceae</taxon>
        <taxon>Bacillariophycidae</taxon>
        <taxon>Bacillariales</taxon>
        <taxon>Bacillariaceae</taxon>
        <taxon>Nitzschia</taxon>
    </lineage>
</organism>
<dbReference type="InterPro" id="IPR000719">
    <property type="entry name" value="Prot_kinase_dom"/>
</dbReference>
<dbReference type="EMBL" id="JAGRRH010000011">
    <property type="protein sequence ID" value="KAG7362565.1"/>
    <property type="molecule type" value="Genomic_DNA"/>
</dbReference>
<dbReference type="PANTHER" id="PTHR24058:SF28">
    <property type="entry name" value="SERINE_THREONINE-PROTEIN KINASE MINIBRAIN"/>
    <property type="match status" value="1"/>
</dbReference>
<dbReference type="Pfam" id="PF00069">
    <property type="entry name" value="Pkinase"/>
    <property type="match status" value="1"/>
</dbReference>
<reference evidence="9" key="1">
    <citation type="journal article" date="2021" name="Sci. Rep.">
        <title>Diploid genomic architecture of Nitzschia inconspicua, an elite biomass production diatom.</title>
        <authorList>
            <person name="Oliver A."/>
            <person name="Podell S."/>
            <person name="Pinowska A."/>
            <person name="Traller J.C."/>
            <person name="Smith S.R."/>
            <person name="McClure R."/>
            <person name="Beliaev A."/>
            <person name="Bohutskyi P."/>
            <person name="Hill E.A."/>
            <person name="Rabines A."/>
            <person name="Zheng H."/>
            <person name="Allen L.Z."/>
            <person name="Kuo A."/>
            <person name="Grigoriev I.V."/>
            <person name="Allen A.E."/>
            <person name="Hazlebeck D."/>
            <person name="Allen E.E."/>
        </authorList>
    </citation>
    <scope>NUCLEOTIDE SEQUENCE</scope>
    <source>
        <strain evidence="9">Hildebrandi</strain>
    </source>
</reference>
<evidence type="ECO:0000256" key="6">
    <source>
        <dbReference type="PROSITE-ProRule" id="PRU10141"/>
    </source>
</evidence>
<keyword evidence="3 6" id="KW-0547">Nucleotide-binding</keyword>
<feature type="compositionally biased region" description="Polar residues" evidence="7">
    <location>
        <begin position="24"/>
        <end position="44"/>
    </location>
</feature>
<dbReference type="GO" id="GO:0004674">
    <property type="term" value="F:protein serine/threonine kinase activity"/>
    <property type="evidence" value="ECO:0007669"/>
    <property type="project" value="UniProtKB-KW"/>
</dbReference>
<feature type="region of interest" description="Disordered" evidence="7">
    <location>
        <begin position="78"/>
        <end position="98"/>
    </location>
</feature>
<gene>
    <name evidence="10" type="ORF">IV203_025449</name>
    <name evidence="9" type="ORF">IV203_028230</name>
</gene>
<feature type="region of interest" description="Disordered" evidence="7">
    <location>
        <begin position="621"/>
        <end position="657"/>
    </location>
</feature>
<evidence type="ECO:0000256" key="3">
    <source>
        <dbReference type="ARBA" id="ARBA00022741"/>
    </source>
</evidence>
<dbReference type="OrthoDB" id="9332038at2759"/>
<dbReference type="PROSITE" id="PS00107">
    <property type="entry name" value="PROTEIN_KINASE_ATP"/>
    <property type="match status" value="1"/>
</dbReference>
<evidence type="ECO:0000313" key="10">
    <source>
        <dbReference type="EMBL" id="KAG7362565.1"/>
    </source>
</evidence>
<protein>
    <submittedName>
        <fullName evidence="9">Sserine/threonine protein kinase with PASTA sensor domain</fullName>
    </submittedName>
</protein>
<dbReference type="PROSITE" id="PS50011">
    <property type="entry name" value="PROTEIN_KINASE_DOM"/>
    <property type="match status" value="1"/>
</dbReference>
<evidence type="ECO:0000259" key="8">
    <source>
        <dbReference type="PROSITE" id="PS50011"/>
    </source>
</evidence>
<feature type="compositionally biased region" description="Basic residues" evidence="7">
    <location>
        <begin position="223"/>
        <end position="236"/>
    </location>
</feature>
<feature type="compositionally biased region" description="Polar residues" evidence="7">
    <location>
        <begin position="621"/>
        <end position="644"/>
    </location>
</feature>
<dbReference type="InterPro" id="IPR050494">
    <property type="entry name" value="Ser_Thr_dual-spec_kinase"/>
</dbReference>
<feature type="domain" description="Protein kinase" evidence="8">
    <location>
        <begin position="364"/>
        <end position="715"/>
    </location>
</feature>
<feature type="region of interest" description="Disordered" evidence="7">
    <location>
        <begin position="141"/>
        <end position="163"/>
    </location>
</feature>
<evidence type="ECO:0000256" key="2">
    <source>
        <dbReference type="ARBA" id="ARBA00022679"/>
    </source>
</evidence>
<evidence type="ECO:0000313" key="11">
    <source>
        <dbReference type="Proteomes" id="UP000693970"/>
    </source>
</evidence>
<evidence type="ECO:0000256" key="4">
    <source>
        <dbReference type="ARBA" id="ARBA00022777"/>
    </source>
</evidence>
<feature type="region of interest" description="Disordered" evidence="7">
    <location>
        <begin position="1"/>
        <end position="44"/>
    </location>
</feature>
<evidence type="ECO:0000256" key="1">
    <source>
        <dbReference type="ARBA" id="ARBA00022527"/>
    </source>
</evidence>
<dbReference type="EMBL" id="JAGRRH010000030">
    <property type="protein sequence ID" value="KAG7339769.1"/>
    <property type="molecule type" value="Genomic_DNA"/>
</dbReference>
<feature type="compositionally biased region" description="Pro residues" evidence="7">
    <location>
        <begin position="237"/>
        <end position="247"/>
    </location>
</feature>